<comment type="caution">
    <text evidence="1">The sequence shown here is derived from an EMBL/GenBank/DDBJ whole genome shotgun (WGS) entry which is preliminary data.</text>
</comment>
<gene>
    <name evidence="1" type="ORF">AAT19DRAFT_10032</name>
</gene>
<reference evidence="1 2" key="1">
    <citation type="journal article" date="2018" name="Elife">
        <title>Functional genomics of lipid metabolism in the oleaginous yeast Rhodosporidium toruloides.</title>
        <authorList>
            <person name="Coradetti S.T."/>
            <person name="Pinel D."/>
            <person name="Geiselman G."/>
            <person name="Ito M."/>
            <person name="Mondo S."/>
            <person name="Reilly M.C."/>
            <person name="Cheng Y.F."/>
            <person name="Bauer S."/>
            <person name="Grigoriev I."/>
            <person name="Gladden J.M."/>
            <person name="Simmons B.A."/>
            <person name="Brem R."/>
            <person name="Arkin A.P."/>
            <person name="Skerker J.M."/>
        </authorList>
    </citation>
    <scope>NUCLEOTIDE SEQUENCE [LARGE SCALE GENOMIC DNA]</scope>
    <source>
        <strain evidence="1 2">NBRC 0880</strain>
    </source>
</reference>
<protein>
    <submittedName>
        <fullName evidence="1">Uncharacterized protein</fullName>
    </submittedName>
</protein>
<accession>A0A2T0A1M8</accession>
<dbReference type="AlphaFoldDB" id="A0A2T0A1M8"/>
<dbReference type="Proteomes" id="UP000239560">
    <property type="component" value="Unassembled WGS sequence"/>
</dbReference>
<dbReference type="EMBL" id="LCTV02000011">
    <property type="protein sequence ID" value="PRQ71917.1"/>
    <property type="molecule type" value="Genomic_DNA"/>
</dbReference>
<organism evidence="1 2">
    <name type="scientific">Rhodotorula toruloides</name>
    <name type="common">Yeast</name>
    <name type="synonym">Rhodosporidium toruloides</name>
    <dbReference type="NCBI Taxonomy" id="5286"/>
    <lineage>
        <taxon>Eukaryota</taxon>
        <taxon>Fungi</taxon>
        <taxon>Dikarya</taxon>
        <taxon>Basidiomycota</taxon>
        <taxon>Pucciniomycotina</taxon>
        <taxon>Microbotryomycetes</taxon>
        <taxon>Sporidiobolales</taxon>
        <taxon>Sporidiobolaceae</taxon>
        <taxon>Rhodotorula</taxon>
    </lineage>
</organism>
<sequence length="187" mass="20765">MSRSRAERQEAGHLAFAYSLFDSPSLNSHRNLSHRFFRRISSTGFTSWLHSRLQWRQGIPGCRNLQQQDSTQGSTATTTREQAVSVGSASRLRYLCKSSWSADLSAALHELLSAISALRCALSSLLPPVRLVLALHSSRQQKRMAVLDKKLMRAKPDSASLEWSGRAILAARRASPRTDCAGGQRLM</sequence>
<name>A0A2T0A1M8_RHOTO</name>
<evidence type="ECO:0000313" key="1">
    <source>
        <dbReference type="EMBL" id="PRQ71917.1"/>
    </source>
</evidence>
<proteinExistence type="predicted"/>
<evidence type="ECO:0000313" key="2">
    <source>
        <dbReference type="Proteomes" id="UP000239560"/>
    </source>
</evidence>